<dbReference type="Proteomes" id="UP000887572">
    <property type="component" value="Unplaced"/>
</dbReference>
<evidence type="ECO:0000313" key="3">
    <source>
        <dbReference type="WBParaSite" id="Gr19_v10_g8933.t1"/>
    </source>
</evidence>
<feature type="region of interest" description="Disordered" evidence="1">
    <location>
        <begin position="135"/>
        <end position="184"/>
    </location>
</feature>
<accession>A0A914IB13</accession>
<keyword evidence="2" id="KW-1185">Reference proteome</keyword>
<feature type="compositionally biased region" description="Low complexity" evidence="1">
    <location>
        <begin position="1"/>
        <end position="18"/>
    </location>
</feature>
<organism evidence="2 3">
    <name type="scientific">Globodera rostochiensis</name>
    <name type="common">Golden nematode worm</name>
    <name type="synonym">Heterodera rostochiensis</name>
    <dbReference type="NCBI Taxonomy" id="31243"/>
    <lineage>
        <taxon>Eukaryota</taxon>
        <taxon>Metazoa</taxon>
        <taxon>Ecdysozoa</taxon>
        <taxon>Nematoda</taxon>
        <taxon>Chromadorea</taxon>
        <taxon>Rhabditida</taxon>
        <taxon>Tylenchina</taxon>
        <taxon>Tylenchomorpha</taxon>
        <taxon>Tylenchoidea</taxon>
        <taxon>Heteroderidae</taxon>
        <taxon>Heteroderinae</taxon>
        <taxon>Globodera</taxon>
    </lineage>
</organism>
<protein>
    <submittedName>
        <fullName evidence="3">Uncharacterized protein</fullName>
    </submittedName>
</protein>
<name>A0A914IB13_GLORO</name>
<proteinExistence type="predicted"/>
<feature type="compositionally biased region" description="Gly residues" evidence="1">
    <location>
        <begin position="154"/>
        <end position="164"/>
    </location>
</feature>
<dbReference type="WBParaSite" id="Gr19_v10_g8933.t1">
    <property type="protein sequence ID" value="Gr19_v10_g8933.t1"/>
    <property type="gene ID" value="Gr19_v10_g8933"/>
</dbReference>
<evidence type="ECO:0000313" key="2">
    <source>
        <dbReference type="Proteomes" id="UP000887572"/>
    </source>
</evidence>
<dbReference type="AlphaFoldDB" id="A0A914IB13"/>
<reference evidence="3" key="1">
    <citation type="submission" date="2022-11" db="UniProtKB">
        <authorList>
            <consortium name="WormBaseParasite"/>
        </authorList>
    </citation>
    <scope>IDENTIFICATION</scope>
</reference>
<sequence>MSSNLGSSNSSSEQQNNGVFQPAPVVQPWYPNVREHVFTNERRPGRLTKREKKRIQASLLPVLANPDDGKEYCVGGKYAKPVEQRDAECAAQVLEEKAFREQEKREKMAAFLARNGHTAATATSDNGTVFAASAAAGSSTTGNASDAESAAAGNGTGSGGGGTGVRLSYGGMRGVGRARGWSGR</sequence>
<feature type="region of interest" description="Disordered" evidence="1">
    <location>
        <begin position="1"/>
        <end position="25"/>
    </location>
</feature>
<feature type="compositionally biased region" description="Low complexity" evidence="1">
    <location>
        <begin position="135"/>
        <end position="153"/>
    </location>
</feature>
<evidence type="ECO:0000256" key="1">
    <source>
        <dbReference type="SAM" id="MobiDB-lite"/>
    </source>
</evidence>